<protein>
    <recommendedName>
        <fullName evidence="3">DUF1841 domain-containing protein</fullName>
    </recommendedName>
</protein>
<sequence>MALAPASARAEALVYNGAIMFNPSREEVRRFFCDAWQKQLTGGVLTPLEAIAVDWIREHPEYHALLTDTEGALAQDYTPEQGQTNPFLHLSMHLSISEQVSIDQPPGIRQAYEALTQRLDSPHEAQHQIMECLGEMLWQAQRSGLPPDGAQYVDAVRRRASR</sequence>
<organism evidence="1 2">
    <name type="scientific">Cupriavidus pinatubonensis</name>
    <dbReference type="NCBI Taxonomy" id="248026"/>
    <lineage>
        <taxon>Bacteria</taxon>
        <taxon>Pseudomonadati</taxon>
        <taxon>Pseudomonadota</taxon>
        <taxon>Betaproteobacteria</taxon>
        <taxon>Burkholderiales</taxon>
        <taxon>Burkholderiaceae</taxon>
        <taxon>Cupriavidus</taxon>
    </lineage>
</organism>
<evidence type="ECO:0000313" key="1">
    <source>
        <dbReference type="EMBL" id="CAG9184447.1"/>
    </source>
</evidence>
<dbReference type="EMBL" id="CAJZAF010000037">
    <property type="protein sequence ID" value="CAG9184447.1"/>
    <property type="molecule type" value="Genomic_DNA"/>
</dbReference>
<dbReference type="Pfam" id="PF08897">
    <property type="entry name" value="DUF1841"/>
    <property type="match status" value="1"/>
</dbReference>
<reference evidence="1 2" key="1">
    <citation type="submission" date="2021-08" db="EMBL/GenBank/DDBJ databases">
        <authorList>
            <person name="Peeters C."/>
        </authorList>
    </citation>
    <scope>NUCLEOTIDE SEQUENCE [LARGE SCALE GENOMIC DNA]</scope>
    <source>
        <strain evidence="1 2">LMG 23994</strain>
    </source>
</reference>
<dbReference type="InterPro" id="IPR014993">
    <property type="entry name" value="DUF1841"/>
</dbReference>
<name>A0ABN7ZJQ1_9BURK</name>
<comment type="caution">
    <text evidence="1">The sequence shown here is derived from an EMBL/GenBank/DDBJ whole genome shotgun (WGS) entry which is preliminary data.</text>
</comment>
<keyword evidence="2" id="KW-1185">Reference proteome</keyword>
<dbReference type="Proteomes" id="UP000701702">
    <property type="component" value="Unassembled WGS sequence"/>
</dbReference>
<gene>
    <name evidence="1" type="ORF">LMG23994_05391</name>
</gene>
<evidence type="ECO:0000313" key="2">
    <source>
        <dbReference type="Proteomes" id="UP000701702"/>
    </source>
</evidence>
<accession>A0ABN7ZJQ1</accession>
<proteinExistence type="predicted"/>
<evidence type="ECO:0008006" key="3">
    <source>
        <dbReference type="Google" id="ProtNLM"/>
    </source>
</evidence>